<dbReference type="Proteomes" id="UP000789508">
    <property type="component" value="Unassembled WGS sequence"/>
</dbReference>
<protein>
    <submittedName>
        <fullName evidence="2">7704_t:CDS:1</fullName>
    </submittedName>
</protein>
<name>A0A9N9BZC9_9GLOM</name>
<keyword evidence="1" id="KW-1133">Transmembrane helix</keyword>
<proteinExistence type="predicted"/>
<feature type="non-terminal residue" evidence="2">
    <location>
        <position position="189"/>
    </location>
</feature>
<evidence type="ECO:0000313" key="3">
    <source>
        <dbReference type="Proteomes" id="UP000789508"/>
    </source>
</evidence>
<comment type="caution">
    <text evidence="2">The sequence shown here is derived from an EMBL/GenBank/DDBJ whole genome shotgun (WGS) entry which is preliminary data.</text>
</comment>
<feature type="transmembrane region" description="Helical" evidence="1">
    <location>
        <begin position="149"/>
        <end position="170"/>
    </location>
</feature>
<accession>A0A9N9BZC9</accession>
<evidence type="ECO:0000313" key="2">
    <source>
        <dbReference type="EMBL" id="CAG8581174.1"/>
    </source>
</evidence>
<dbReference type="EMBL" id="CAJVPS010003028">
    <property type="protein sequence ID" value="CAG8581174.1"/>
    <property type="molecule type" value="Genomic_DNA"/>
</dbReference>
<evidence type="ECO:0000256" key="1">
    <source>
        <dbReference type="SAM" id="Phobius"/>
    </source>
</evidence>
<gene>
    <name evidence="2" type="ORF">ALEPTO_LOCUS7267</name>
</gene>
<organism evidence="2 3">
    <name type="scientific">Ambispora leptoticha</name>
    <dbReference type="NCBI Taxonomy" id="144679"/>
    <lineage>
        <taxon>Eukaryota</taxon>
        <taxon>Fungi</taxon>
        <taxon>Fungi incertae sedis</taxon>
        <taxon>Mucoromycota</taxon>
        <taxon>Glomeromycotina</taxon>
        <taxon>Glomeromycetes</taxon>
        <taxon>Archaeosporales</taxon>
        <taxon>Ambisporaceae</taxon>
        <taxon>Ambispora</taxon>
    </lineage>
</organism>
<keyword evidence="1" id="KW-0812">Transmembrane</keyword>
<dbReference type="AlphaFoldDB" id="A0A9N9BZC9"/>
<dbReference type="OrthoDB" id="3358048at2759"/>
<keyword evidence="1" id="KW-0472">Membrane</keyword>
<feature type="transmembrane region" description="Helical" evidence="1">
    <location>
        <begin position="57"/>
        <end position="76"/>
    </location>
</feature>
<feature type="transmembrane region" description="Helical" evidence="1">
    <location>
        <begin position="123"/>
        <end position="143"/>
    </location>
</feature>
<feature type="transmembrane region" description="Helical" evidence="1">
    <location>
        <begin position="96"/>
        <end position="116"/>
    </location>
</feature>
<keyword evidence="3" id="KW-1185">Reference proteome</keyword>
<sequence>RLNIFQKYREYMELKGLLKRRQINSSNSEISAEILDEEEQEQLVISLRRENDRANSFFKGALTLLSGLLATVTPLLPHATPSTTSLIPSTNASGSSFPLISTLLCIFTLLFSIYILQSRQSTNILIIFGIVISSFPFLLAMNAEHFMQKLWWGIPLGNLLINSLALYWIWSSEKNISSLEKLKYRLKGA</sequence>
<reference evidence="2" key="1">
    <citation type="submission" date="2021-06" db="EMBL/GenBank/DDBJ databases">
        <authorList>
            <person name="Kallberg Y."/>
            <person name="Tangrot J."/>
            <person name="Rosling A."/>
        </authorList>
    </citation>
    <scope>NUCLEOTIDE SEQUENCE</scope>
    <source>
        <strain evidence="2">FL130A</strain>
    </source>
</reference>